<dbReference type="GO" id="GO:0009244">
    <property type="term" value="P:lipopolysaccharide core region biosynthetic process"/>
    <property type="evidence" value="ECO:0007669"/>
    <property type="project" value="TreeGrafter"/>
</dbReference>
<reference evidence="3" key="1">
    <citation type="submission" date="2023-02" db="EMBL/GenBank/DDBJ databases">
        <title>Genome sequence of Hyphococcus flavus.</title>
        <authorList>
            <person name="Rong J.-C."/>
            <person name="Zhao Q."/>
            <person name="Yi M."/>
            <person name="Wu J.-Y."/>
        </authorList>
    </citation>
    <scope>NUCLEOTIDE SEQUENCE</scope>
    <source>
        <strain evidence="3">MCCC 1K03223</strain>
    </source>
</reference>
<name>A0AAF0CER8_9PROT</name>
<evidence type="ECO:0000256" key="2">
    <source>
        <dbReference type="ARBA" id="ARBA00022679"/>
    </source>
</evidence>
<keyword evidence="2" id="KW-0808">Transferase</keyword>
<proteinExistence type="predicted"/>
<dbReference type="RefSeq" id="WP_274493623.1">
    <property type="nucleotide sequence ID" value="NZ_CP118166.1"/>
</dbReference>
<accession>A0AAF0CER8</accession>
<protein>
    <submittedName>
        <fullName evidence="3">Uncharacterized protein</fullName>
    </submittedName>
</protein>
<dbReference type="Proteomes" id="UP001214043">
    <property type="component" value="Chromosome"/>
</dbReference>
<dbReference type="InterPro" id="IPR002201">
    <property type="entry name" value="Glyco_trans_9"/>
</dbReference>
<organism evidence="3 4">
    <name type="scientific">Hyphococcus flavus</name>
    <dbReference type="NCBI Taxonomy" id="1866326"/>
    <lineage>
        <taxon>Bacteria</taxon>
        <taxon>Pseudomonadati</taxon>
        <taxon>Pseudomonadota</taxon>
        <taxon>Alphaproteobacteria</taxon>
        <taxon>Parvularculales</taxon>
        <taxon>Parvularculaceae</taxon>
        <taxon>Hyphococcus</taxon>
    </lineage>
</organism>
<dbReference type="Gene3D" id="3.40.50.2000">
    <property type="entry name" value="Glycogen Phosphorylase B"/>
    <property type="match status" value="2"/>
</dbReference>
<dbReference type="Pfam" id="PF01075">
    <property type="entry name" value="Glyco_transf_9"/>
    <property type="match status" value="1"/>
</dbReference>
<gene>
    <name evidence="3" type="ORF">PUV54_00855</name>
</gene>
<dbReference type="InterPro" id="IPR051199">
    <property type="entry name" value="LPS_LOS_Heptosyltrfase"/>
</dbReference>
<dbReference type="GO" id="GO:0005829">
    <property type="term" value="C:cytosol"/>
    <property type="evidence" value="ECO:0007669"/>
    <property type="project" value="TreeGrafter"/>
</dbReference>
<dbReference type="PANTHER" id="PTHR30160">
    <property type="entry name" value="TETRAACYLDISACCHARIDE 4'-KINASE-RELATED"/>
    <property type="match status" value="1"/>
</dbReference>
<evidence type="ECO:0000313" key="4">
    <source>
        <dbReference type="Proteomes" id="UP001214043"/>
    </source>
</evidence>
<dbReference type="AlphaFoldDB" id="A0AAF0CER8"/>
<dbReference type="KEGG" id="hfl:PUV54_00855"/>
<keyword evidence="4" id="KW-1185">Reference proteome</keyword>
<dbReference type="EMBL" id="CP118166">
    <property type="protein sequence ID" value="WDI31736.1"/>
    <property type="molecule type" value="Genomic_DNA"/>
</dbReference>
<dbReference type="GO" id="GO:0008713">
    <property type="term" value="F:ADP-heptose-lipopolysaccharide heptosyltransferase activity"/>
    <property type="evidence" value="ECO:0007669"/>
    <property type="project" value="TreeGrafter"/>
</dbReference>
<dbReference type="SUPFAM" id="SSF53756">
    <property type="entry name" value="UDP-Glycosyltransferase/glycogen phosphorylase"/>
    <property type="match status" value="1"/>
</dbReference>
<keyword evidence="1" id="KW-0328">Glycosyltransferase</keyword>
<sequence>MLGRKQVNILVIKTDGLSAFVAADPVFEAIRNENAKAKISLLTTQGLQRIARACPYFDQVAAMPSLRDREARKEFVRQVKSSKFEQVYDLSCDDEARRLRSALGPFGPKWFSVGPAPKRSKLDASEPLPSFGKLIESAGLTVDDRLPDLRWAVAARKDSANMQPSWYGISGAFGLLLPGEKDKRRWGAQGYAGLASEMVRAGIMPVLAGSKTLHSFGDEIAHDTPQLVDLTGKTDHLQLAALAQEAAFFVGDCSEELQLALSVGCEGVVICHAKEPFTAKGRHIVTMTAPDDPSAVDPMGVWRTLNNMGLVSLADHGPVKPPMTANAR</sequence>
<evidence type="ECO:0000313" key="3">
    <source>
        <dbReference type="EMBL" id="WDI31736.1"/>
    </source>
</evidence>
<evidence type="ECO:0000256" key="1">
    <source>
        <dbReference type="ARBA" id="ARBA00022676"/>
    </source>
</evidence>